<dbReference type="Gene3D" id="3.30.160.60">
    <property type="entry name" value="Classic Zinc Finger"/>
    <property type="match status" value="1"/>
</dbReference>
<dbReference type="InterPro" id="IPR027417">
    <property type="entry name" value="P-loop_NTPase"/>
</dbReference>
<reference evidence="5" key="1">
    <citation type="submission" date="2022-07" db="EMBL/GenBank/DDBJ databases">
        <title>Taxonomy of Aspergillus series Nigri: significant species reduction supported by multi-species coalescent approaches.</title>
        <authorList>
            <person name="Bian C."/>
            <person name="Kusuya Y."/>
            <person name="Sklenar F."/>
            <person name="D'hooge E."/>
            <person name="Yaguchi T."/>
            <person name="Takahashi H."/>
            <person name="Hubka V."/>
        </authorList>
    </citation>
    <scope>NUCLEOTIDE SEQUENCE</scope>
    <source>
        <strain evidence="5">IFM 63604</strain>
    </source>
</reference>
<dbReference type="InterPro" id="IPR056884">
    <property type="entry name" value="NPHP3-like_N"/>
</dbReference>
<comment type="caution">
    <text evidence="5">The sequence shown here is derived from an EMBL/GenBank/DDBJ whole genome shotgun (WGS) entry which is preliminary data.</text>
</comment>
<dbReference type="Gene3D" id="3.40.50.1820">
    <property type="entry name" value="alpha/beta hydrolase"/>
    <property type="match status" value="1"/>
</dbReference>
<keyword evidence="1" id="KW-0677">Repeat</keyword>
<feature type="compositionally biased region" description="Acidic residues" evidence="2">
    <location>
        <begin position="1250"/>
        <end position="1259"/>
    </location>
</feature>
<name>A0A9W6E8W2_ASPNG</name>
<evidence type="ECO:0000259" key="4">
    <source>
        <dbReference type="Pfam" id="PF24883"/>
    </source>
</evidence>
<dbReference type="InterPro" id="IPR029058">
    <property type="entry name" value="AB_hydrolase_fold"/>
</dbReference>
<dbReference type="Proteomes" id="UP001144191">
    <property type="component" value="Unassembled WGS sequence"/>
</dbReference>
<dbReference type="InterPro" id="IPR054471">
    <property type="entry name" value="GPIID_WHD"/>
</dbReference>
<dbReference type="PANTHER" id="PTHR10039">
    <property type="entry name" value="AMELOGENIN"/>
    <property type="match status" value="1"/>
</dbReference>
<feature type="domain" description="Nephrocystin 3-like N-terminal" evidence="4">
    <location>
        <begin position="651"/>
        <end position="810"/>
    </location>
</feature>
<feature type="region of interest" description="Disordered" evidence="2">
    <location>
        <begin position="1244"/>
        <end position="1277"/>
    </location>
</feature>
<organism evidence="5 6">
    <name type="scientific">Aspergillus niger</name>
    <dbReference type="NCBI Taxonomy" id="5061"/>
    <lineage>
        <taxon>Eukaryota</taxon>
        <taxon>Fungi</taxon>
        <taxon>Dikarya</taxon>
        <taxon>Ascomycota</taxon>
        <taxon>Pezizomycotina</taxon>
        <taxon>Eurotiomycetes</taxon>
        <taxon>Eurotiomycetidae</taxon>
        <taxon>Eurotiales</taxon>
        <taxon>Aspergillaceae</taxon>
        <taxon>Aspergillus</taxon>
        <taxon>Aspergillus subgen. Circumdati</taxon>
    </lineage>
</organism>
<protein>
    <recommendedName>
        <fullName evidence="7">NACHT domain-containing protein</fullName>
    </recommendedName>
</protein>
<gene>
    <name evidence="5" type="ORF">AnigIFM63604_003194</name>
</gene>
<dbReference type="Pfam" id="PF24883">
    <property type="entry name" value="NPHP3_N"/>
    <property type="match status" value="1"/>
</dbReference>
<dbReference type="Gene3D" id="3.40.50.300">
    <property type="entry name" value="P-loop containing nucleotide triphosphate hydrolases"/>
    <property type="match status" value="1"/>
</dbReference>
<evidence type="ECO:0000256" key="2">
    <source>
        <dbReference type="SAM" id="MobiDB-lite"/>
    </source>
</evidence>
<evidence type="ECO:0000259" key="3">
    <source>
        <dbReference type="Pfam" id="PF22939"/>
    </source>
</evidence>
<proteinExistence type="predicted"/>
<evidence type="ECO:0000256" key="1">
    <source>
        <dbReference type="ARBA" id="ARBA00022737"/>
    </source>
</evidence>
<dbReference type="SUPFAM" id="SSF53474">
    <property type="entry name" value="alpha/beta-Hydrolases"/>
    <property type="match status" value="1"/>
</dbReference>
<sequence length="1290" mass="147355">METTEDVAVHLSERLSVTVADITVRSLARSLEHWEKSPTKVATVMFKVHPSCVQEKPAGDQWYIPAMGNNPATYRLHTSKDCHPSPKPWEFNLPVSCIAISGLASHPFGSWQPKGDDKEFMWILDKLAHGEQSVRAILFGYDTKLKDSTSFQGIRDLAKHLIDQLQANRGPKCETPLAFLAHSLGGLVVKQALVDLAKNRFDIGYQILRDAIRGAIFFGVPSQGMEVSAWKAIVQGQPNEIMINALSSTSDFIPKLTKAFNETLPEHCRFFWAYETEVTPTAITEPDGQVARKGEAVKLVSEDSATCGFIKSDPGVTIPINKSHSDMVKFCEGSQYYAIVRASLWQVLQPTLLQPDDTDYDAQCMSNPTTERLSNSSPRSMTAALNEFRSISNFTESDTRDLARANANALRHLIVDIQCGLSNVPDRKNRLYRLESFLKGMEQFDKLVEEIELFSHSSNSIAYVWCSMRYILETVYGYPKQFDSILETYQLIGDGMPEVDKYQGMFVQSPYLEEVLVDIYKNVLLIQAEIIRHLKLRRGSRRHQHEHITEANLPIEWDQLFDSWFQDYKIDLQKISHKLDGNKKLIENNASQKEAEIVRMGNSVLAQALRSERETRTETHKDRVKHWLSAFDIQAEHHIYKEKWKDCRDPGRWLLNSPEFKLWTSADNKWAPLLWLSGIPGAGKSVLASIVIDKLKNRGAPVAYFYCKYGDDRRASVESVTRSILAQVLDLNPDLLPYFHQNAQMNVSLSSPPSSEQILGTSLRSLERVYLVLDGLDECGSDAGKAIASRFLKMVNLEKEVGSIRCLFISQDDGAAAVGSDGFQSINVGNKNSDDIKEFVGKWQQKLITKFGVSKRLSNLQEIISKRAKGKFIFAELFVKYLYQQQTTEDFNEQFRPRNLPVTLDSLYERILGHARKVRDPHTATHIDEILGWIVCARRPLRWEEIQTAVCIDPERREFDIDRQLNGSPEDIFASLVERHPNETVDLVHQTAQQYLTKERKSTEGLIREPEVNVHKGHYSLAVRCLTYLSLRQFHLDRSKPEIKSDLREGFHQLYDYASACWAMHLEGAVFDLGDPDLTRLHQTLRKMIKLHWFNSYKPIQSTKKVRKLLSPFEKLVDANSRKYDRLLQAVAWAKKLSGPSGKGLSDKDALTLWKVTANIRLVLEDIDDEGDDWAIIKDKYGVRRFKCARINCYYYHHGFRDFDQRERHTLKHTRPYLCVVAGCQKEAIGYAREENLREHLRGAHHITDDSDEDDEVNEDYPKPWPQQATGISEAPIETEFHQKAVCKPT</sequence>
<evidence type="ECO:0008006" key="7">
    <source>
        <dbReference type="Google" id="ProtNLM"/>
    </source>
</evidence>
<accession>A0A9W6E8W2</accession>
<evidence type="ECO:0000313" key="6">
    <source>
        <dbReference type="Proteomes" id="UP001144191"/>
    </source>
</evidence>
<dbReference type="SUPFAM" id="SSF52540">
    <property type="entry name" value="P-loop containing nucleoside triphosphate hydrolases"/>
    <property type="match status" value="1"/>
</dbReference>
<evidence type="ECO:0000313" key="5">
    <source>
        <dbReference type="EMBL" id="GLA48100.1"/>
    </source>
</evidence>
<dbReference type="EMBL" id="BRPB01000018">
    <property type="protein sequence ID" value="GLA48100.1"/>
    <property type="molecule type" value="Genomic_DNA"/>
</dbReference>
<feature type="domain" description="GPI inositol-deacylase winged helix" evidence="3">
    <location>
        <begin position="928"/>
        <end position="1004"/>
    </location>
</feature>
<dbReference type="Pfam" id="PF22939">
    <property type="entry name" value="WHD_GPIID"/>
    <property type="match status" value="1"/>
</dbReference>
<dbReference type="PANTHER" id="PTHR10039:SF14">
    <property type="entry name" value="NACHT DOMAIN-CONTAINING PROTEIN"/>
    <property type="match status" value="1"/>
</dbReference>